<reference evidence="1 2" key="1">
    <citation type="journal article" date="2019" name="Int. J. Syst. Evol. Microbiol.">
        <title>The Global Catalogue of Microorganisms (GCM) 10K type strain sequencing project: providing services to taxonomists for standard genome sequencing and annotation.</title>
        <authorList>
            <consortium name="The Broad Institute Genomics Platform"/>
            <consortium name="The Broad Institute Genome Sequencing Center for Infectious Disease"/>
            <person name="Wu L."/>
            <person name="Ma J."/>
        </authorList>
    </citation>
    <scope>NUCLEOTIDE SEQUENCE [LARGE SCALE GENOMIC DNA]</scope>
    <source>
        <strain evidence="1 2">JCM 16114</strain>
    </source>
</reference>
<organism evidence="1 2">
    <name type="scientific">Nonomuraea monospora</name>
    <dbReference type="NCBI Taxonomy" id="568818"/>
    <lineage>
        <taxon>Bacteria</taxon>
        <taxon>Bacillati</taxon>
        <taxon>Actinomycetota</taxon>
        <taxon>Actinomycetes</taxon>
        <taxon>Streptosporangiales</taxon>
        <taxon>Streptosporangiaceae</taxon>
        <taxon>Nonomuraea</taxon>
    </lineage>
</organism>
<name>A0ABN3C9J4_9ACTN</name>
<dbReference type="Proteomes" id="UP001499843">
    <property type="component" value="Unassembled WGS sequence"/>
</dbReference>
<sequence length="220" mass="24282">MTEKSRVVLNRRARSARQSDVIPFEMIDEDLRTARRRARRWDELNERRAAAAGLVGEAWRELDRTDVWDQERVAVVEARLGAYRIVLAAVERELAEVGPARELYEELLVREELRLTGSADPRGAELLEIGRMVTELDVELPATERAGAAGREVLDGAGDRGEAVAAFVRDVGALGMTVAAGVTDGEVEGLVARLGERCGELARLRDTLRARREELLLGAA</sequence>
<accession>A0ABN3C9J4</accession>
<comment type="caution">
    <text evidence="1">The sequence shown here is derived from an EMBL/GenBank/DDBJ whole genome shotgun (WGS) entry which is preliminary data.</text>
</comment>
<evidence type="ECO:0000313" key="1">
    <source>
        <dbReference type="EMBL" id="GAA2206038.1"/>
    </source>
</evidence>
<keyword evidence="2" id="KW-1185">Reference proteome</keyword>
<evidence type="ECO:0000313" key="2">
    <source>
        <dbReference type="Proteomes" id="UP001499843"/>
    </source>
</evidence>
<dbReference type="EMBL" id="BAAAQX010000003">
    <property type="protein sequence ID" value="GAA2206038.1"/>
    <property type="molecule type" value="Genomic_DNA"/>
</dbReference>
<gene>
    <name evidence="1" type="ORF">GCM10009850_014960</name>
</gene>
<proteinExistence type="predicted"/>
<protein>
    <submittedName>
        <fullName evidence="1">Uncharacterized protein</fullName>
    </submittedName>
</protein>